<dbReference type="Proteomes" id="UP000224567">
    <property type="component" value="Unassembled WGS sequence"/>
</dbReference>
<evidence type="ECO:0000313" key="2">
    <source>
        <dbReference type="Proteomes" id="UP000224567"/>
    </source>
</evidence>
<dbReference type="Gene3D" id="3.40.50.1820">
    <property type="entry name" value="alpha/beta hydrolase"/>
    <property type="match status" value="1"/>
</dbReference>
<comment type="caution">
    <text evidence="1">The sequence shown here is derived from an EMBL/GenBank/DDBJ whole genome shotgun (WGS) entry which is preliminary data.</text>
</comment>
<dbReference type="EMBL" id="MLFT02000011">
    <property type="protein sequence ID" value="PHT34281.1"/>
    <property type="molecule type" value="Genomic_DNA"/>
</dbReference>
<reference evidence="2" key="2">
    <citation type="journal article" date="2017" name="J. Anim. Genet.">
        <title>Multiple reference genome sequences of hot pepper reveal the massive evolution of plant disease resistance genes by retroduplication.</title>
        <authorList>
            <person name="Kim S."/>
            <person name="Park J."/>
            <person name="Yeom S.-I."/>
            <person name="Kim Y.-M."/>
            <person name="Seo E."/>
            <person name="Kim K.-T."/>
            <person name="Kim M.-S."/>
            <person name="Lee J.M."/>
            <person name="Cheong K."/>
            <person name="Shin H.-S."/>
            <person name="Kim S.-B."/>
            <person name="Han K."/>
            <person name="Lee J."/>
            <person name="Park M."/>
            <person name="Lee H.-A."/>
            <person name="Lee H.-Y."/>
            <person name="Lee Y."/>
            <person name="Oh S."/>
            <person name="Lee J.H."/>
            <person name="Choi E."/>
            <person name="Choi E."/>
            <person name="Lee S.E."/>
            <person name="Jeon J."/>
            <person name="Kim H."/>
            <person name="Choi G."/>
            <person name="Song H."/>
            <person name="Lee J."/>
            <person name="Lee S.-C."/>
            <person name="Kwon J.-K."/>
            <person name="Lee H.-Y."/>
            <person name="Koo N."/>
            <person name="Hong Y."/>
            <person name="Kim R.W."/>
            <person name="Kang W.-H."/>
            <person name="Huh J.H."/>
            <person name="Kang B.-C."/>
            <person name="Yang T.-J."/>
            <person name="Lee Y.-H."/>
            <person name="Bennetzen J.L."/>
            <person name="Choi D."/>
        </authorList>
    </citation>
    <scope>NUCLEOTIDE SEQUENCE [LARGE SCALE GENOMIC DNA]</scope>
    <source>
        <strain evidence="2">cv. PBC81</strain>
    </source>
</reference>
<dbReference type="STRING" id="33114.A0A2G2VMS5"/>
<keyword evidence="2" id="KW-1185">Reference proteome</keyword>
<dbReference type="OrthoDB" id="206848at2759"/>
<organism evidence="1 2">
    <name type="scientific">Capsicum baccatum</name>
    <name type="common">Peruvian pepper</name>
    <dbReference type="NCBI Taxonomy" id="33114"/>
    <lineage>
        <taxon>Eukaryota</taxon>
        <taxon>Viridiplantae</taxon>
        <taxon>Streptophyta</taxon>
        <taxon>Embryophyta</taxon>
        <taxon>Tracheophyta</taxon>
        <taxon>Spermatophyta</taxon>
        <taxon>Magnoliopsida</taxon>
        <taxon>eudicotyledons</taxon>
        <taxon>Gunneridae</taxon>
        <taxon>Pentapetalae</taxon>
        <taxon>asterids</taxon>
        <taxon>lamiids</taxon>
        <taxon>Solanales</taxon>
        <taxon>Solanaceae</taxon>
        <taxon>Solanoideae</taxon>
        <taxon>Capsiceae</taxon>
        <taxon>Capsicum</taxon>
    </lineage>
</organism>
<dbReference type="PANTHER" id="PTHR34043">
    <property type="entry name" value="ALPHA/BETA-HYDROLASES SUPERFAMILY PROTEIN"/>
    <property type="match status" value="1"/>
</dbReference>
<evidence type="ECO:0000313" key="1">
    <source>
        <dbReference type="EMBL" id="PHT34281.1"/>
    </source>
</evidence>
<name>A0A2G2VMS5_CAPBA</name>
<sequence>MIDTSFSAVELIQPVIIITVLGWSICFRELDTSASYPSGVDQVESHLHTFPNTYYLSYATRRTCKVMGLTVPSGILEMHLLFIRILQMSLWRHLPNVPLPYKGYSSSSTCIDEDWWDNDGALNNISMTHPHFPVEHPSHLVVKDSDCQPFVQGICNHELFWNYINSGGENSEIDDDGGDIALGNGYNEVNGCEDSLSSGVEFVS</sequence>
<dbReference type="AlphaFoldDB" id="A0A2G2VMS5"/>
<reference evidence="1 2" key="1">
    <citation type="journal article" date="2017" name="Genome Biol.">
        <title>New reference genome sequences of hot pepper reveal the massive evolution of plant disease-resistance genes by retroduplication.</title>
        <authorList>
            <person name="Kim S."/>
            <person name="Park J."/>
            <person name="Yeom S.I."/>
            <person name="Kim Y.M."/>
            <person name="Seo E."/>
            <person name="Kim K.T."/>
            <person name="Kim M.S."/>
            <person name="Lee J.M."/>
            <person name="Cheong K."/>
            <person name="Shin H.S."/>
            <person name="Kim S.B."/>
            <person name="Han K."/>
            <person name="Lee J."/>
            <person name="Park M."/>
            <person name="Lee H.A."/>
            <person name="Lee H.Y."/>
            <person name="Lee Y."/>
            <person name="Oh S."/>
            <person name="Lee J.H."/>
            <person name="Choi E."/>
            <person name="Choi E."/>
            <person name="Lee S.E."/>
            <person name="Jeon J."/>
            <person name="Kim H."/>
            <person name="Choi G."/>
            <person name="Song H."/>
            <person name="Lee J."/>
            <person name="Lee S.C."/>
            <person name="Kwon J.K."/>
            <person name="Lee H.Y."/>
            <person name="Koo N."/>
            <person name="Hong Y."/>
            <person name="Kim R.W."/>
            <person name="Kang W.H."/>
            <person name="Huh J.H."/>
            <person name="Kang B.C."/>
            <person name="Yang T.J."/>
            <person name="Lee Y.H."/>
            <person name="Bennetzen J.L."/>
            <person name="Choi D."/>
        </authorList>
    </citation>
    <scope>NUCLEOTIDE SEQUENCE [LARGE SCALE GENOMIC DNA]</scope>
    <source>
        <strain evidence="2">cv. PBC81</strain>
    </source>
</reference>
<dbReference type="InterPro" id="IPR029058">
    <property type="entry name" value="AB_hydrolase_fold"/>
</dbReference>
<protein>
    <submittedName>
        <fullName evidence="1">Uncharacterized protein</fullName>
    </submittedName>
</protein>
<gene>
    <name evidence="1" type="ORF">CQW23_26081</name>
</gene>
<accession>A0A2G2VMS5</accession>
<proteinExistence type="predicted"/>
<dbReference type="PANTHER" id="PTHR34043:SF8">
    <property type="entry name" value="LIPASE-LIKE"/>
    <property type="match status" value="1"/>
</dbReference>